<sequence>MQWPSRDAANAIPAHRCLTSTPALRHGLSPTPSCTHTNYDFLSGLTSRNSRLLSSTENGQSGKRLDEFGTGSRISHQTGVRVAKRCHRMESVHRLVVPVANLPSSVANSDLERPTSSTYLRYSGLWPIRAFNLRAIAAVLLSLQTVGSGAHGGFLAGRTTTRVSVRPHLAVFGLVQALYARRCVPPMSGIVHALLGLPPVGMSSCGIGWDGGVSVRELLTLEHTLPPGWHLPHLIRLRTREGRKWRFNLVLLSPLAQLHKYPYGYPDHIPPRVYAHPFFFAFSYGTQTDTSSPYYCGSPVPGSFNLQVPPGLTSYFSALVCAASLLKPPLACGTLLLARTPQLAVTYHGNNRDTLKSPNSDHYERYGTRRQARLASALQVHPSSKIHLSPRASNSSRAFTLHCSNSRIHFPRVGLGSIANAFLLAALLSPPFLLPSITFFLVYSPFYTSPFPPRDIVRLENKEDFEVRPGAQSRELIDLFEPPGPALSADLFPPKTPSTLGSYLSSQHLRSDAASRSYSVGLLWIPIWLVFFGRTLEYLLSHPLNKRRGESGSLLRLPSRSHFDISQPTSNNIPWPSGLNIPQNSTILPCARLDHAGITLRSPTLYHIL</sequence>
<proteinExistence type="predicted"/>
<protein>
    <submittedName>
        <fullName evidence="1">Uncharacterized protein</fullName>
    </submittedName>
</protein>
<evidence type="ECO:0000313" key="2">
    <source>
        <dbReference type="Proteomes" id="UP000830671"/>
    </source>
</evidence>
<evidence type="ECO:0000313" key="1">
    <source>
        <dbReference type="EMBL" id="UQC78340.1"/>
    </source>
</evidence>
<dbReference type="KEGG" id="clup:CLUP02_03817"/>
<dbReference type="EMBL" id="CP019474">
    <property type="protein sequence ID" value="UQC78340.1"/>
    <property type="molecule type" value="Genomic_DNA"/>
</dbReference>
<dbReference type="GeneID" id="73337844"/>
<name>A0A9Q8SK19_9PEZI</name>
<organism evidence="1 2">
    <name type="scientific">Colletotrichum lupini</name>
    <dbReference type="NCBI Taxonomy" id="145971"/>
    <lineage>
        <taxon>Eukaryota</taxon>
        <taxon>Fungi</taxon>
        <taxon>Dikarya</taxon>
        <taxon>Ascomycota</taxon>
        <taxon>Pezizomycotina</taxon>
        <taxon>Sordariomycetes</taxon>
        <taxon>Hypocreomycetidae</taxon>
        <taxon>Glomerellales</taxon>
        <taxon>Glomerellaceae</taxon>
        <taxon>Colletotrichum</taxon>
        <taxon>Colletotrichum acutatum species complex</taxon>
    </lineage>
</organism>
<gene>
    <name evidence="1" type="ORF">CLUP02_03817</name>
</gene>
<dbReference type="Proteomes" id="UP000830671">
    <property type="component" value="Chromosome 2"/>
</dbReference>
<reference evidence="1" key="1">
    <citation type="journal article" date="2021" name="Mol. Plant Microbe Interact.">
        <title>Complete Genome Sequence of the Plant-Pathogenic Fungus Colletotrichum lupini.</title>
        <authorList>
            <person name="Baroncelli R."/>
            <person name="Pensec F."/>
            <person name="Da Lio D."/>
            <person name="Boufleur T."/>
            <person name="Vicente I."/>
            <person name="Sarrocco S."/>
            <person name="Picot A."/>
            <person name="Baraldi E."/>
            <person name="Sukno S."/>
            <person name="Thon M."/>
            <person name="Le Floch G."/>
        </authorList>
    </citation>
    <scope>NUCLEOTIDE SEQUENCE</scope>
    <source>
        <strain evidence="1">IMI 504893</strain>
    </source>
</reference>
<accession>A0A9Q8SK19</accession>
<dbReference type="AlphaFoldDB" id="A0A9Q8SK19"/>
<keyword evidence="2" id="KW-1185">Reference proteome</keyword>
<dbReference type="RefSeq" id="XP_049139977.1">
    <property type="nucleotide sequence ID" value="XM_049282834.1"/>
</dbReference>